<evidence type="ECO:0000259" key="7">
    <source>
        <dbReference type="Pfam" id="PF01266"/>
    </source>
</evidence>
<dbReference type="PANTHER" id="PTHR10961">
    <property type="entry name" value="PEROXISOMAL SARCOSINE OXIDASE"/>
    <property type="match status" value="1"/>
</dbReference>
<evidence type="ECO:0000256" key="2">
    <source>
        <dbReference type="ARBA" id="ARBA00010989"/>
    </source>
</evidence>
<keyword evidence="3" id="KW-0285">Flavoprotein</keyword>
<keyword evidence="5" id="KW-0560">Oxidoreductase</keyword>
<dbReference type="InterPro" id="IPR006076">
    <property type="entry name" value="FAD-dep_OxRdtase"/>
</dbReference>
<proteinExistence type="inferred from homology"/>
<name>A0ABY8ERI3_MALFU</name>
<dbReference type="PANTHER" id="PTHR10961:SF46">
    <property type="entry name" value="PEROXISOMAL SARCOSINE OXIDASE"/>
    <property type="match status" value="1"/>
</dbReference>
<evidence type="ECO:0000256" key="3">
    <source>
        <dbReference type="ARBA" id="ARBA00022630"/>
    </source>
</evidence>
<gene>
    <name evidence="8" type="ORF">GLX27_002226</name>
</gene>
<accession>A0ABY8ERI3</accession>
<organism evidence="8 9">
    <name type="scientific">Malassezia furfur</name>
    <name type="common">Pityriasis versicolor infection agent</name>
    <name type="synonym">Pityrosporum furfur</name>
    <dbReference type="NCBI Taxonomy" id="55194"/>
    <lineage>
        <taxon>Eukaryota</taxon>
        <taxon>Fungi</taxon>
        <taxon>Dikarya</taxon>
        <taxon>Basidiomycota</taxon>
        <taxon>Ustilaginomycotina</taxon>
        <taxon>Malasseziomycetes</taxon>
        <taxon>Malasseziales</taxon>
        <taxon>Malasseziaceae</taxon>
        <taxon>Malassezia</taxon>
    </lineage>
</organism>
<evidence type="ECO:0000313" key="8">
    <source>
        <dbReference type="EMBL" id="WFD47574.1"/>
    </source>
</evidence>
<evidence type="ECO:0000256" key="5">
    <source>
        <dbReference type="ARBA" id="ARBA00023002"/>
    </source>
</evidence>
<protein>
    <recommendedName>
        <fullName evidence="7">FAD dependent oxidoreductase domain-containing protein</fullName>
    </recommendedName>
</protein>
<reference evidence="8 9" key="1">
    <citation type="journal article" date="2020" name="Elife">
        <title>Loss of centromere function drives karyotype evolution in closely related Malassezia species.</title>
        <authorList>
            <person name="Sankaranarayanan S.R."/>
            <person name="Ianiri G."/>
            <person name="Coelho M.A."/>
            <person name="Reza M.H."/>
            <person name="Thimmappa B.C."/>
            <person name="Ganguly P."/>
            <person name="Vadnala R.N."/>
            <person name="Sun S."/>
            <person name="Siddharthan R."/>
            <person name="Tellgren-Roth C."/>
            <person name="Dawson T.L."/>
            <person name="Heitman J."/>
            <person name="Sanyal K."/>
        </authorList>
    </citation>
    <scope>NUCLEOTIDE SEQUENCE [LARGE SCALE GENOMIC DNA]</scope>
    <source>
        <strain evidence="8">CBS14141</strain>
    </source>
</reference>
<comment type="cofactor">
    <cofactor evidence="1">
        <name>FAD</name>
        <dbReference type="ChEBI" id="CHEBI:57692"/>
    </cofactor>
</comment>
<dbReference type="InterPro" id="IPR045170">
    <property type="entry name" value="MTOX"/>
</dbReference>
<evidence type="ECO:0000256" key="1">
    <source>
        <dbReference type="ARBA" id="ARBA00001974"/>
    </source>
</evidence>
<evidence type="ECO:0000256" key="6">
    <source>
        <dbReference type="SAM" id="MobiDB-lite"/>
    </source>
</evidence>
<feature type="domain" description="FAD dependent oxidoreductase" evidence="7">
    <location>
        <begin position="7"/>
        <end position="405"/>
    </location>
</feature>
<dbReference type="Pfam" id="PF01266">
    <property type="entry name" value="DAO"/>
    <property type="match status" value="1"/>
</dbReference>
<keyword evidence="9" id="KW-1185">Reference proteome</keyword>
<feature type="region of interest" description="Disordered" evidence="6">
    <location>
        <begin position="441"/>
        <end position="475"/>
    </location>
</feature>
<sequence length="475" mass="52165">MSTFTHVLIVGGGAYGASTALELARLGHKVTVLEKSANGNAADNAASNDLNKIIRADYEDQHYRDLCKKAIHHWRTNPILRDYYHETGVFFRSGMHLSKVAQWVEDSVKNANASVTDMGDNVDKVDLPAAFAVMDSERAVGVFPSELQPHLGHAYKAFDGQVGYFNPQGGWAEANNATVSMLNEARRLGAEVVGNARVTSLIYAEPKYNQTKPKVMGVKTADGRAFYADRVVLAAGCWTSSLLNQLKFSLPRPVLKATAHCVLTLKLDPEVAKKFKGTPVTFNMYSGFYTFEPNADGILKCAIHGTGSLDFDPAKFPGTEYANVATEKQLNQMIAELRTLFPILQLEGPNKNASILFTRMCWYSDSVDENFLIDFYPGVDGLLVASGDSGHGFKFLPVLGRLISARLLHLESGTDELVPDFGLSSHQRRVFSFAHHLEMNDPANPNRKSTDSIRVGEEAPNPESYLESDAVKAKL</sequence>
<keyword evidence="4" id="KW-0274">FAD</keyword>
<dbReference type="Gene3D" id="3.50.50.60">
    <property type="entry name" value="FAD/NAD(P)-binding domain"/>
    <property type="match status" value="1"/>
</dbReference>
<evidence type="ECO:0000256" key="4">
    <source>
        <dbReference type="ARBA" id="ARBA00022827"/>
    </source>
</evidence>
<dbReference type="InterPro" id="IPR036188">
    <property type="entry name" value="FAD/NAD-bd_sf"/>
</dbReference>
<dbReference type="EMBL" id="CP046235">
    <property type="protein sequence ID" value="WFD47574.1"/>
    <property type="molecule type" value="Genomic_DNA"/>
</dbReference>
<dbReference type="Proteomes" id="UP000818624">
    <property type="component" value="Chromosome 2"/>
</dbReference>
<evidence type="ECO:0000313" key="9">
    <source>
        <dbReference type="Proteomes" id="UP000818624"/>
    </source>
</evidence>
<dbReference type="Gene3D" id="3.30.9.10">
    <property type="entry name" value="D-Amino Acid Oxidase, subunit A, domain 2"/>
    <property type="match status" value="1"/>
</dbReference>
<comment type="similarity">
    <text evidence="2">Belongs to the MSOX/MTOX family.</text>
</comment>
<dbReference type="SUPFAM" id="SSF51905">
    <property type="entry name" value="FAD/NAD(P)-binding domain"/>
    <property type="match status" value="1"/>
</dbReference>
<feature type="compositionally biased region" description="Basic and acidic residues" evidence="6">
    <location>
        <begin position="448"/>
        <end position="457"/>
    </location>
</feature>